<accession>A0ABP0MKL9</accession>
<reference evidence="1 2" key="1">
    <citation type="submission" date="2024-02" db="EMBL/GenBank/DDBJ databases">
        <authorList>
            <person name="Chen Y."/>
            <person name="Shah S."/>
            <person name="Dougan E. K."/>
            <person name="Thang M."/>
            <person name="Chan C."/>
        </authorList>
    </citation>
    <scope>NUCLEOTIDE SEQUENCE [LARGE SCALE GENOMIC DNA]</scope>
</reference>
<dbReference type="Gene3D" id="3.40.190.10">
    <property type="entry name" value="Periplasmic binding protein-like II"/>
    <property type="match status" value="1"/>
</dbReference>
<dbReference type="SUPFAM" id="SSF53850">
    <property type="entry name" value="Periplasmic binding protein-like II"/>
    <property type="match status" value="2"/>
</dbReference>
<comment type="caution">
    <text evidence="1">The sequence shown here is derived from an EMBL/GenBank/DDBJ whole genome shotgun (WGS) entry which is preliminary data.</text>
</comment>
<dbReference type="PANTHER" id="PTHR30290">
    <property type="entry name" value="PERIPLASMIC BINDING COMPONENT OF ABC TRANSPORTER"/>
    <property type="match status" value="1"/>
</dbReference>
<dbReference type="Proteomes" id="UP001642484">
    <property type="component" value="Unassembled WGS sequence"/>
</dbReference>
<evidence type="ECO:0000313" key="2">
    <source>
        <dbReference type="Proteomes" id="UP001642484"/>
    </source>
</evidence>
<evidence type="ECO:0000313" key="1">
    <source>
        <dbReference type="EMBL" id="CAK9051257.1"/>
    </source>
</evidence>
<proteinExistence type="predicted"/>
<dbReference type="Pfam" id="PF00496">
    <property type="entry name" value="SBP_bac_5"/>
    <property type="match status" value="1"/>
</dbReference>
<organism evidence="1 2">
    <name type="scientific">Durusdinium trenchii</name>
    <dbReference type="NCBI Taxonomy" id="1381693"/>
    <lineage>
        <taxon>Eukaryota</taxon>
        <taxon>Sar</taxon>
        <taxon>Alveolata</taxon>
        <taxon>Dinophyceae</taxon>
        <taxon>Suessiales</taxon>
        <taxon>Symbiodiniaceae</taxon>
        <taxon>Durusdinium</taxon>
    </lineage>
</organism>
<name>A0ABP0MKL9_9DINO</name>
<keyword evidence="2" id="KW-1185">Reference proteome</keyword>
<sequence>MQQQLLQLLFLLEGSREVFAACPTVTLDFIVQADDALLAAIEDDVRSDLAKLNIQVNTRLLAKEDFNSNVTAGSFNLCFSETWGPPYDPHSYAAAFDSPNEPYGAALKGMQPPLTQEQLNTKVSNVLLQEDLQLREAQWREILSGVHEQAINLPFSGKRIPTVLNKRLTGYVPGQQQFEYPVHTLRVLSGSSTITVAPGAQTGLFDTIGRLDPHTYRPNEFFSNNWVYEGLVHYGAGGVPEPALAESWTITDLPDGGQEYRFMLAQNVFFHDGPEFNCTVAKLNFDHVLAKPLTTPGWHGWYDLPKQVRTWSCAGSHEFVLTTRDTYYPLLQELTYIRPLRMLSPTMFASGISTSPVTENSCHAAWGTISGLGEDITCAGIRGISGTGPWKYMETQPNGDVQFERHGTVTGSQVQKIIVKKYSSHSEVMAALLDESLDAVLGGGVLEPADFDTIRTTHTAKLQSFLGPPIMNRIIVMNSNKSPTDDLNLRKVIMHAVNKAAIIDKELYGMAEPVDKLFPNNAPYCDVDLTPRWDYDSQKAELLWCPAPSQTESDDALVIVLVVLVVLAIVAAAVVALVVYKLGKKRGAMEQKLLQSKEGDPKPEPLGESAL</sequence>
<dbReference type="InterPro" id="IPR039424">
    <property type="entry name" value="SBP_5"/>
</dbReference>
<dbReference type="Gene3D" id="3.10.105.10">
    <property type="entry name" value="Dipeptide-binding Protein, Domain 3"/>
    <property type="match status" value="2"/>
</dbReference>
<dbReference type="InterPro" id="IPR000914">
    <property type="entry name" value="SBP_5_dom"/>
</dbReference>
<dbReference type="EMBL" id="CAXAMN010017780">
    <property type="protein sequence ID" value="CAK9051257.1"/>
    <property type="molecule type" value="Genomic_DNA"/>
</dbReference>
<gene>
    <name evidence="1" type="ORF">CCMP2556_LOCUS26047</name>
</gene>
<dbReference type="PANTHER" id="PTHR30290:SF9">
    <property type="entry name" value="OLIGOPEPTIDE-BINDING PROTEIN APPA"/>
    <property type="match status" value="1"/>
</dbReference>
<protein>
    <submittedName>
        <fullName evidence="1">Uncharacterized protein</fullName>
    </submittedName>
</protein>